<comment type="caution">
    <text evidence="8">The sequence shown here is derived from an EMBL/GenBank/DDBJ whole genome shotgun (WGS) entry which is preliminary data.</text>
</comment>
<dbReference type="AlphaFoldDB" id="A0A9P6QCG8"/>
<keyword evidence="9" id="KW-1185">Reference proteome</keyword>
<accession>A0A9P6QCG8</accession>
<keyword evidence="6" id="KW-0472">Membrane</keyword>
<feature type="region of interest" description="Disordered" evidence="7">
    <location>
        <begin position="1"/>
        <end position="20"/>
    </location>
</feature>
<keyword evidence="5" id="KW-0496">Mitochondrion</keyword>
<dbReference type="PANTHER" id="PTHR31107">
    <property type="entry name" value="APOPTOGENIC PROTEIN 1, MITOCHONDRIAL"/>
    <property type="match status" value="1"/>
</dbReference>
<evidence type="ECO:0008006" key="10">
    <source>
        <dbReference type="Google" id="ProtNLM"/>
    </source>
</evidence>
<feature type="compositionally biased region" description="Low complexity" evidence="7">
    <location>
        <begin position="7"/>
        <end position="20"/>
    </location>
</feature>
<name>A0A9P6QCG8_9FUNG</name>
<feature type="region of interest" description="Disordered" evidence="7">
    <location>
        <begin position="34"/>
        <end position="81"/>
    </location>
</feature>
<evidence type="ECO:0000256" key="4">
    <source>
        <dbReference type="ARBA" id="ARBA00022946"/>
    </source>
</evidence>
<dbReference type="GO" id="GO:0005743">
    <property type="term" value="C:mitochondrial inner membrane"/>
    <property type="evidence" value="ECO:0007669"/>
    <property type="project" value="UniProtKB-SubCell"/>
</dbReference>
<evidence type="ECO:0000256" key="1">
    <source>
        <dbReference type="ARBA" id="ARBA00004443"/>
    </source>
</evidence>
<evidence type="ECO:0000313" key="8">
    <source>
        <dbReference type="EMBL" id="KAG0262594.1"/>
    </source>
</evidence>
<keyword evidence="3" id="KW-0999">Mitochondrion inner membrane</keyword>
<dbReference type="Proteomes" id="UP000807716">
    <property type="component" value="Unassembled WGS sequence"/>
</dbReference>
<evidence type="ECO:0000313" key="9">
    <source>
        <dbReference type="Proteomes" id="UP000807716"/>
    </source>
</evidence>
<evidence type="ECO:0000256" key="7">
    <source>
        <dbReference type="SAM" id="MobiDB-lite"/>
    </source>
</evidence>
<dbReference type="Pfam" id="PF10231">
    <property type="entry name" value="COA8"/>
    <property type="match status" value="1"/>
</dbReference>
<protein>
    <recommendedName>
        <fullName evidence="10">Apoptogenic protein 1, mitochondrial</fullName>
    </recommendedName>
</protein>
<dbReference type="OrthoDB" id="6246201at2759"/>
<evidence type="ECO:0000256" key="6">
    <source>
        <dbReference type="ARBA" id="ARBA00023136"/>
    </source>
</evidence>
<dbReference type="GO" id="GO:0097193">
    <property type="term" value="P:intrinsic apoptotic signaling pathway"/>
    <property type="evidence" value="ECO:0007669"/>
    <property type="project" value="InterPro"/>
</dbReference>
<dbReference type="EMBL" id="JAAAJB010000183">
    <property type="protein sequence ID" value="KAG0262594.1"/>
    <property type="molecule type" value="Genomic_DNA"/>
</dbReference>
<dbReference type="PANTHER" id="PTHR31107:SF2">
    <property type="entry name" value="CYTOCHROME C OXIDASE ASSEMBLY FACTOR 8"/>
    <property type="match status" value="1"/>
</dbReference>
<evidence type="ECO:0000256" key="3">
    <source>
        <dbReference type="ARBA" id="ARBA00022792"/>
    </source>
</evidence>
<reference evidence="8" key="1">
    <citation type="journal article" date="2020" name="Fungal Divers.">
        <title>Resolving the Mortierellaceae phylogeny through synthesis of multi-gene phylogenetics and phylogenomics.</title>
        <authorList>
            <person name="Vandepol N."/>
            <person name="Liber J."/>
            <person name="Desiro A."/>
            <person name="Na H."/>
            <person name="Kennedy M."/>
            <person name="Barry K."/>
            <person name="Grigoriev I.V."/>
            <person name="Miller A.N."/>
            <person name="O'Donnell K."/>
            <person name="Stajich J.E."/>
            <person name="Bonito G."/>
        </authorList>
    </citation>
    <scope>NUCLEOTIDE SEQUENCE</scope>
    <source>
        <strain evidence="8">BC1065</strain>
    </source>
</reference>
<comment type="similarity">
    <text evidence="2">Belongs to the COA8 family.</text>
</comment>
<feature type="compositionally biased region" description="Low complexity" evidence="7">
    <location>
        <begin position="34"/>
        <end position="63"/>
    </location>
</feature>
<proteinExistence type="inferred from homology"/>
<gene>
    <name evidence="8" type="ORF">DFQ27_002263</name>
</gene>
<comment type="subcellular location">
    <subcellularLocation>
        <location evidence="1">Mitochondrion inner membrane</location>
        <topology evidence="1">Peripheral membrane protein</topology>
        <orientation evidence="1">Matrix side</orientation>
    </subcellularLocation>
</comment>
<organism evidence="8 9">
    <name type="scientific">Actinomortierella ambigua</name>
    <dbReference type="NCBI Taxonomy" id="1343610"/>
    <lineage>
        <taxon>Eukaryota</taxon>
        <taxon>Fungi</taxon>
        <taxon>Fungi incertae sedis</taxon>
        <taxon>Mucoromycota</taxon>
        <taxon>Mortierellomycotina</taxon>
        <taxon>Mortierellomycetes</taxon>
        <taxon>Mortierellales</taxon>
        <taxon>Mortierellaceae</taxon>
        <taxon>Actinomortierella</taxon>
    </lineage>
</organism>
<evidence type="ECO:0000256" key="5">
    <source>
        <dbReference type="ARBA" id="ARBA00023128"/>
    </source>
</evidence>
<keyword evidence="4" id="KW-0809">Transit peptide</keyword>
<dbReference type="InterPro" id="IPR018796">
    <property type="entry name" value="COA8"/>
</dbReference>
<evidence type="ECO:0000256" key="2">
    <source>
        <dbReference type="ARBA" id="ARBA00005453"/>
    </source>
</evidence>
<sequence length="204" mass="23236">MHKTLHAAVAPSRTRTAAAVTTTTPRLWFYSTTTTTTTTTTSSSSSSTDTQPPTSTTSTTSTTIAKRSTRPKFLNPSTNRDKFLVGTAHPVSNLRPVLYPIPDHESEADRQLRERRERVDAFNQDFWARNNALFIQAKADYEAMALEKNGGSPVTSEQLSVFYKDFLDKAYDRQMEYNRQWWIENMGLLWPSAKAVFRKWTNRS</sequence>